<name>A3VDH0_9RHOB</name>
<evidence type="ECO:0000256" key="2">
    <source>
        <dbReference type="SAM" id="SignalP"/>
    </source>
</evidence>
<protein>
    <submittedName>
        <fullName evidence="3">Uncharacterized protein</fullName>
    </submittedName>
</protein>
<dbReference type="EMBL" id="AAMT01000004">
    <property type="protein sequence ID" value="EAQ13559.1"/>
    <property type="molecule type" value="Genomic_DNA"/>
</dbReference>
<evidence type="ECO:0000313" key="4">
    <source>
        <dbReference type="Proteomes" id="UP000002931"/>
    </source>
</evidence>
<dbReference type="Proteomes" id="UP000002931">
    <property type="component" value="Unassembled WGS sequence"/>
</dbReference>
<comment type="caution">
    <text evidence="3">The sequence shown here is derived from an EMBL/GenBank/DDBJ whole genome shotgun (WGS) entry which is preliminary data.</text>
</comment>
<feature type="region of interest" description="Disordered" evidence="1">
    <location>
        <begin position="21"/>
        <end position="71"/>
    </location>
</feature>
<keyword evidence="4" id="KW-1185">Reference proteome</keyword>
<dbReference type="HOGENOM" id="CLU_2409762_0_0_5"/>
<dbReference type="AlphaFoldDB" id="A3VDH0"/>
<feature type="chain" id="PRO_5002661878" evidence="2">
    <location>
        <begin position="22"/>
        <end position="92"/>
    </location>
</feature>
<organism evidence="3 4">
    <name type="scientific">Maritimibacter alkaliphilus HTCC2654</name>
    <dbReference type="NCBI Taxonomy" id="314271"/>
    <lineage>
        <taxon>Bacteria</taxon>
        <taxon>Pseudomonadati</taxon>
        <taxon>Pseudomonadota</taxon>
        <taxon>Alphaproteobacteria</taxon>
        <taxon>Rhodobacterales</taxon>
        <taxon>Roseobacteraceae</taxon>
        <taxon>Maritimibacter</taxon>
    </lineage>
</organism>
<feature type="compositionally biased region" description="Basic and acidic residues" evidence="1">
    <location>
        <begin position="44"/>
        <end position="59"/>
    </location>
</feature>
<reference evidence="3 4" key="1">
    <citation type="journal article" date="2010" name="J. Bacteriol.">
        <title>Genome sequences of Pelagibaca bermudensis HTCC2601T and Maritimibacter alkaliphilus HTCC2654T, the type strains of two marine Roseobacter genera.</title>
        <authorList>
            <person name="Thrash J.C."/>
            <person name="Cho J.C."/>
            <person name="Ferriera S."/>
            <person name="Johnson J."/>
            <person name="Vergin K.L."/>
            <person name="Giovannoni S.J."/>
        </authorList>
    </citation>
    <scope>NUCLEOTIDE SEQUENCE [LARGE SCALE GENOMIC DNA]</scope>
    <source>
        <strain evidence="3 4">HTCC2654</strain>
    </source>
</reference>
<feature type="signal peptide" evidence="2">
    <location>
        <begin position="1"/>
        <end position="21"/>
    </location>
</feature>
<accession>A3VDH0</accession>
<sequence length="92" mass="10035">MKRIAALLALCTTLIPASGIAQDGQARGSSEPIFSWPDRPSVTAREESLTNPRSREAKPNRAPHNPYVKETPDGDLEFGIEGYVWAGVVMKL</sequence>
<dbReference type="RefSeq" id="WP_008328426.1">
    <property type="nucleotide sequence ID" value="NZ_CH902578.1"/>
</dbReference>
<gene>
    <name evidence="3" type="ORF">RB2654_02559</name>
</gene>
<evidence type="ECO:0000313" key="3">
    <source>
        <dbReference type="EMBL" id="EAQ13559.1"/>
    </source>
</evidence>
<dbReference type="STRING" id="314271.RB2654_02559"/>
<keyword evidence="2" id="KW-0732">Signal</keyword>
<evidence type="ECO:0000256" key="1">
    <source>
        <dbReference type="SAM" id="MobiDB-lite"/>
    </source>
</evidence>
<proteinExistence type="predicted"/>